<dbReference type="GO" id="GO:0005524">
    <property type="term" value="F:ATP binding"/>
    <property type="evidence" value="ECO:0007669"/>
    <property type="project" value="InterPro"/>
</dbReference>
<reference evidence="8" key="1">
    <citation type="submission" date="2020-11" db="EMBL/GenBank/DDBJ databases">
        <authorList>
            <person name="Tran Van P."/>
        </authorList>
    </citation>
    <scope>NUCLEOTIDE SEQUENCE</scope>
</reference>
<keyword evidence="3" id="KW-0378">Hydrolase</keyword>
<name>A0A7R9DWS8_9NEOP</name>
<gene>
    <name evidence="8" type="ORF">TMSB3V08_LOCUS145</name>
</gene>
<dbReference type="GO" id="GO:0006974">
    <property type="term" value="P:DNA damage response"/>
    <property type="evidence" value="ECO:0007669"/>
    <property type="project" value="TreeGrafter"/>
</dbReference>
<dbReference type="InterPro" id="IPR000330">
    <property type="entry name" value="SNF2_N"/>
</dbReference>
<dbReference type="SUPFAM" id="SSF52540">
    <property type="entry name" value="P-loop containing nucleoside triphosphate hydrolases"/>
    <property type="match status" value="2"/>
</dbReference>
<dbReference type="InterPro" id="IPR001650">
    <property type="entry name" value="Helicase_C-like"/>
</dbReference>
<dbReference type="PANTHER" id="PTHR45865">
    <property type="entry name" value="E3 UBIQUITIN-PROTEIN LIGASE SHPRH FAMILY MEMBER"/>
    <property type="match status" value="1"/>
</dbReference>
<dbReference type="InterPro" id="IPR011011">
    <property type="entry name" value="Znf_FYVE_PHD"/>
</dbReference>
<dbReference type="InterPro" id="IPR038718">
    <property type="entry name" value="SNF2-like_sf"/>
</dbReference>
<dbReference type="SUPFAM" id="SSF57903">
    <property type="entry name" value="FYVE/PHD zinc finger"/>
    <property type="match status" value="1"/>
</dbReference>
<dbReference type="PROSITE" id="PS00518">
    <property type="entry name" value="ZF_RING_1"/>
    <property type="match status" value="1"/>
</dbReference>
<dbReference type="InterPro" id="IPR048686">
    <property type="entry name" value="SHPRH_helical_1st"/>
</dbReference>
<dbReference type="InterPro" id="IPR027417">
    <property type="entry name" value="P-loop_NTPase"/>
</dbReference>
<dbReference type="InterPro" id="IPR013083">
    <property type="entry name" value="Znf_RING/FYVE/PHD"/>
</dbReference>
<dbReference type="EMBL" id="OB792647">
    <property type="protein sequence ID" value="CAD7423151.1"/>
    <property type="molecule type" value="Genomic_DNA"/>
</dbReference>
<dbReference type="InterPro" id="IPR019786">
    <property type="entry name" value="Zinc_finger_PHD-type_CS"/>
</dbReference>
<proteinExistence type="predicted"/>
<dbReference type="GO" id="GO:0061630">
    <property type="term" value="F:ubiquitin protein ligase activity"/>
    <property type="evidence" value="ECO:0007669"/>
    <property type="project" value="TreeGrafter"/>
</dbReference>
<evidence type="ECO:0000259" key="7">
    <source>
        <dbReference type="PROSITE" id="PS51194"/>
    </source>
</evidence>
<feature type="domain" description="RING-type" evidence="6">
    <location>
        <begin position="873"/>
        <end position="903"/>
    </location>
</feature>
<dbReference type="PANTHER" id="PTHR45865:SF1">
    <property type="entry name" value="E3 UBIQUITIN-PROTEIN LIGASE SHPRH"/>
    <property type="match status" value="1"/>
</dbReference>
<evidence type="ECO:0000313" key="8">
    <source>
        <dbReference type="EMBL" id="CAD7423151.1"/>
    </source>
</evidence>
<dbReference type="Pfam" id="PF00271">
    <property type="entry name" value="Helicase_C"/>
    <property type="match status" value="1"/>
</dbReference>
<dbReference type="FunFam" id="3.40.50.10810:FF:000013">
    <property type="entry name" value="E3 ubiquitin-protein ligase SHPRH isoform X2"/>
    <property type="match status" value="1"/>
</dbReference>
<sequence length="1351" mass="155285">MFYQFLKGFSLQYDRFDSETQYLYVKVFLLESFLPKFEQRCNILELQKVMEHFHGITVPVYDSVRVTKHDFELLYDAVKEHHLSEGVPFTADVAHPDLVPTLRPYQIHAVKWMLMKERGLDTEKQETKYRKTQGTNLTVQCLCGDEKSGEKKVCCVKCSRWQHRCCVNYYVGGDETYLCPSCWQDEDPVVSGATLIVSPDSICDQWVSEIRKHIVDKDFKVMVYGGVQKEGFVQPGELAQYDVVITTYETLSKELHFAEVSTDSSNRLRFEKRFVAAPSPLPCVGWWRMCLDEAQMVESVGSKAAEMARKVTAVHRWAITGTPMQKSINDLFGLLQFLGLDPYNEQRWWQTLLYEPYCHRNYAPLHEVMNQIMWRTRKRDVFAEIGVPPQLEETVWLNFSPVEEYFYRIQEAKCKNDFRIHLRAFQNLDIPLDSLCRNSLPKILAPLLTLRQACLHPGVIKGNTISLNRGSISMEELLESMIKKTKTDCEEALRVNISAINGIAGIHVIREEWAGAAELYRDVLRVSESYKESLKTDKLQLIHALHNLTEILDVHKSKIPPTLRDDKLREEAKSLEEKYMAKHEAQFASSQQTVANLATSVKEVESSYHYDRDHWWVNSLSQIVAMGFMKELLSLISQELIHEPIWAERLSSYKSLEFRLDSWSQSVLAERNKVVNELGRLQNEPARELVNEAVDCHLRQKNYNRNKSKLCQLCRHESLLKRYESHLFAVSKKETNHSLVGNVLVLGQLNQGTWKPNRMEVVLKKVFTYARQKRLDKQCLEDGQTHFKWLELLKKEFKSLRALWSQLSDKVSAIDELDMSKIRLRVRCHDEPSVGTLNKKNLQKHKTSAPLNNFHSQEQETTIYILEPFQWSVLQCGHCYCLECVHTLIKESRFSSLKCPICRDKTPHGSVSYVNFKSKLPTEEVQGTSSEDQAEVKGKGSQSTKMEAIVKCLLMLRKKNPAVKVLVFSTWESVLNVLAEALIDNNIAFLRMSSSHRTQNTLRQFKLSSGDQHVTVLLLPVRSGAKGLNLVEATHVILAEPILNPSDELQALGRVHRIGQTRETVVHRFFIHDTIEERIHHAMQAGVDQWNEHRVTLKQFWDLFPSGEDPEIAEEVDPGRENVNLWNGRVSFQNDENSRSSLGNLSWIQSVNSDLFDFGDDDSSNDSTVKTSISKIDPSETHPPIIVNLTEDDIEDDDEYDTVEVIVTLLGKHLKVRFAKEGEVWVQILAGYAETVFIPSGFLLFLHTNTGIGKVELEEVNLHLRGGRVENHLGKKPPPVHPTEIRTSIFPSSAVELNTPPRRACSEIFLLKRWVTAVGLDARFGHAAFQLPRYWHILHTQNKPISRFNQP</sequence>
<keyword evidence="1" id="KW-0479">Metal-binding</keyword>
<dbReference type="GO" id="GO:0008270">
    <property type="term" value="F:zinc ion binding"/>
    <property type="evidence" value="ECO:0007669"/>
    <property type="project" value="UniProtKB-KW"/>
</dbReference>
<evidence type="ECO:0000256" key="3">
    <source>
        <dbReference type="ARBA" id="ARBA00022801"/>
    </source>
</evidence>
<dbReference type="PROSITE" id="PS01359">
    <property type="entry name" value="ZF_PHD_1"/>
    <property type="match status" value="1"/>
</dbReference>
<dbReference type="InterPro" id="IPR052583">
    <property type="entry name" value="ATP-helicase/E3_Ub-Ligase"/>
</dbReference>
<dbReference type="InterPro" id="IPR049730">
    <property type="entry name" value="SNF2/RAD54-like_C"/>
</dbReference>
<keyword evidence="2 5" id="KW-0863">Zinc-finger</keyword>
<dbReference type="Pfam" id="PF21324">
    <property type="entry name" value="SHPRH_helical-2nd"/>
    <property type="match status" value="1"/>
</dbReference>
<keyword evidence="4" id="KW-0862">Zinc</keyword>
<dbReference type="Pfam" id="PF00176">
    <property type="entry name" value="SNF2-rel_dom"/>
    <property type="match status" value="1"/>
</dbReference>
<dbReference type="GO" id="GO:0005634">
    <property type="term" value="C:nucleus"/>
    <property type="evidence" value="ECO:0007669"/>
    <property type="project" value="TreeGrafter"/>
</dbReference>
<dbReference type="PROSITE" id="PS51194">
    <property type="entry name" value="HELICASE_CTER"/>
    <property type="match status" value="1"/>
</dbReference>
<accession>A0A7R9DWS8</accession>
<dbReference type="Pfam" id="PF21325">
    <property type="entry name" value="SHPRH_helical-1st"/>
    <property type="match status" value="1"/>
</dbReference>
<evidence type="ECO:0000256" key="4">
    <source>
        <dbReference type="ARBA" id="ARBA00022833"/>
    </source>
</evidence>
<evidence type="ECO:0008006" key="9">
    <source>
        <dbReference type="Google" id="ProtNLM"/>
    </source>
</evidence>
<dbReference type="InterPro" id="IPR048695">
    <property type="entry name" value="SHPRH_helical_2nd"/>
</dbReference>
<dbReference type="CDD" id="cd18793">
    <property type="entry name" value="SF2_C_SNF"/>
    <property type="match status" value="1"/>
</dbReference>
<organism evidence="8">
    <name type="scientific">Timema monikensis</name>
    <dbReference type="NCBI Taxonomy" id="170555"/>
    <lineage>
        <taxon>Eukaryota</taxon>
        <taxon>Metazoa</taxon>
        <taxon>Ecdysozoa</taxon>
        <taxon>Arthropoda</taxon>
        <taxon>Hexapoda</taxon>
        <taxon>Insecta</taxon>
        <taxon>Pterygota</taxon>
        <taxon>Neoptera</taxon>
        <taxon>Polyneoptera</taxon>
        <taxon>Phasmatodea</taxon>
        <taxon>Timematodea</taxon>
        <taxon>Timematoidea</taxon>
        <taxon>Timematidae</taxon>
        <taxon>Timema</taxon>
    </lineage>
</organism>
<dbReference type="SMART" id="SM00487">
    <property type="entry name" value="DEXDc"/>
    <property type="match status" value="1"/>
</dbReference>
<dbReference type="Gene3D" id="3.40.50.300">
    <property type="entry name" value="P-loop containing nucleotide triphosphate hydrolases"/>
    <property type="match status" value="1"/>
</dbReference>
<evidence type="ECO:0000256" key="2">
    <source>
        <dbReference type="ARBA" id="ARBA00022771"/>
    </source>
</evidence>
<dbReference type="Gene3D" id="3.30.40.10">
    <property type="entry name" value="Zinc/RING finger domain, C3HC4 (zinc finger)"/>
    <property type="match status" value="2"/>
</dbReference>
<protein>
    <recommendedName>
        <fullName evidence="9">E3 ubiquitin-protein ligase SHPRH</fullName>
    </recommendedName>
</protein>
<dbReference type="Gene3D" id="3.40.50.10810">
    <property type="entry name" value="Tandem AAA-ATPase domain"/>
    <property type="match status" value="1"/>
</dbReference>
<evidence type="ECO:0000259" key="6">
    <source>
        <dbReference type="PROSITE" id="PS50089"/>
    </source>
</evidence>
<dbReference type="InterPro" id="IPR014001">
    <property type="entry name" value="Helicase_ATP-bd"/>
</dbReference>
<dbReference type="InterPro" id="IPR017907">
    <property type="entry name" value="Znf_RING_CS"/>
</dbReference>
<dbReference type="SMART" id="SM00490">
    <property type="entry name" value="HELICc"/>
    <property type="match status" value="1"/>
</dbReference>
<dbReference type="GO" id="GO:0016787">
    <property type="term" value="F:hydrolase activity"/>
    <property type="evidence" value="ECO:0007669"/>
    <property type="project" value="UniProtKB-KW"/>
</dbReference>
<evidence type="ECO:0000256" key="1">
    <source>
        <dbReference type="ARBA" id="ARBA00022723"/>
    </source>
</evidence>
<dbReference type="SUPFAM" id="SSF57850">
    <property type="entry name" value="RING/U-box"/>
    <property type="match status" value="1"/>
</dbReference>
<dbReference type="InterPro" id="IPR001841">
    <property type="entry name" value="Znf_RING"/>
</dbReference>
<dbReference type="PROSITE" id="PS50089">
    <property type="entry name" value="ZF_RING_2"/>
    <property type="match status" value="1"/>
</dbReference>
<evidence type="ECO:0000256" key="5">
    <source>
        <dbReference type="PROSITE-ProRule" id="PRU00175"/>
    </source>
</evidence>
<dbReference type="GO" id="GO:0000209">
    <property type="term" value="P:protein polyubiquitination"/>
    <property type="evidence" value="ECO:0007669"/>
    <property type="project" value="TreeGrafter"/>
</dbReference>
<feature type="domain" description="Helicase C-terminal" evidence="7">
    <location>
        <begin position="948"/>
        <end position="1098"/>
    </location>
</feature>